<evidence type="ECO:0000313" key="9">
    <source>
        <dbReference type="Proteomes" id="UP000261540"/>
    </source>
</evidence>
<dbReference type="InterPro" id="IPR009079">
    <property type="entry name" value="4_helix_cytokine-like_core"/>
</dbReference>
<dbReference type="InterPro" id="IPR001323">
    <property type="entry name" value="EPO_TPO"/>
</dbReference>
<sequence length="205" mass="22897">MQAGQKGVQWSHQSSQMFKTAAKICSLLLLLCMAASKVPITRARPVDFVCSDHARMEMNKAKDLEAAMSECRGSNPLPSLVPLPCVKIHKASWEKKTLQKKRDEVQAALRMLSEGVRVVRTHSQPGCPAVLLDQLEHSVTNHLLIVAHLPLGGEGTQGEYHHADTSCQLRHTQDLGHILEHYNRLLRGKLEWLMGDLSAWCHKES</sequence>
<dbReference type="GeneTree" id="ENSGT00390000006294"/>
<keyword evidence="9" id="KW-1185">Reference proteome</keyword>
<protein>
    <submittedName>
        <fullName evidence="8">Thrombopoietin</fullName>
    </submittedName>
</protein>
<dbReference type="Pfam" id="PF00758">
    <property type="entry name" value="EPO_TPO"/>
    <property type="match status" value="1"/>
</dbReference>
<evidence type="ECO:0000313" key="8">
    <source>
        <dbReference type="Ensembl" id="ENSPKIP00000034693.1"/>
    </source>
</evidence>
<dbReference type="GO" id="GO:0005179">
    <property type="term" value="F:hormone activity"/>
    <property type="evidence" value="ECO:0007669"/>
    <property type="project" value="UniProtKB-KW"/>
</dbReference>
<dbReference type="InterPro" id="IPR003978">
    <property type="entry name" value="Thrombopoietin"/>
</dbReference>
<keyword evidence="4" id="KW-0372">Hormone</keyword>
<dbReference type="GO" id="GO:0005125">
    <property type="term" value="F:cytokine activity"/>
    <property type="evidence" value="ECO:0007669"/>
    <property type="project" value="InterPro"/>
</dbReference>
<dbReference type="GO" id="GO:0005576">
    <property type="term" value="C:extracellular region"/>
    <property type="evidence" value="ECO:0007669"/>
    <property type="project" value="UniProtKB-SubCell"/>
</dbReference>
<dbReference type="AlphaFoldDB" id="A0A3B3SWR9"/>
<dbReference type="PANTHER" id="PTHR10560:SF0">
    <property type="entry name" value="THROMBOPOIETIN"/>
    <property type="match status" value="1"/>
</dbReference>
<feature type="chain" id="PRO_5017448964" evidence="7">
    <location>
        <begin position="44"/>
        <end position="205"/>
    </location>
</feature>
<dbReference type="Gene3D" id="1.20.1250.10">
    <property type="match status" value="1"/>
</dbReference>
<dbReference type="Proteomes" id="UP000261540">
    <property type="component" value="Unplaced"/>
</dbReference>
<keyword evidence="3" id="KW-0964">Secreted</keyword>
<organism evidence="8 9">
    <name type="scientific">Paramormyrops kingsleyae</name>
    <dbReference type="NCBI Taxonomy" id="1676925"/>
    <lineage>
        <taxon>Eukaryota</taxon>
        <taxon>Metazoa</taxon>
        <taxon>Chordata</taxon>
        <taxon>Craniata</taxon>
        <taxon>Vertebrata</taxon>
        <taxon>Euteleostomi</taxon>
        <taxon>Actinopterygii</taxon>
        <taxon>Neopterygii</taxon>
        <taxon>Teleostei</taxon>
        <taxon>Osteoglossocephala</taxon>
        <taxon>Osteoglossomorpha</taxon>
        <taxon>Osteoglossiformes</taxon>
        <taxon>Mormyridae</taxon>
        <taxon>Paramormyrops</taxon>
    </lineage>
</organism>
<evidence type="ECO:0000256" key="2">
    <source>
        <dbReference type="ARBA" id="ARBA00005782"/>
    </source>
</evidence>
<comment type="subcellular location">
    <subcellularLocation>
        <location evidence="1">Secreted</location>
    </subcellularLocation>
</comment>
<evidence type="ECO:0000256" key="7">
    <source>
        <dbReference type="SAM" id="SignalP"/>
    </source>
</evidence>
<evidence type="ECO:0000256" key="3">
    <source>
        <dbReference type="ARBA" id="ARBA00022525"/>
    </source>
</evidence>
<dbReference type="SUPFAM" id="SSF47266">
    <property type="entry name" value="4-helical cytokines"/>
    <property type="match status" value="1"/>
</dbReference>
<evidence type="ECO:0000256" key="4">
    <source>
        <dbReference type="ARBA" id="ARBA00022702"/>
    </source>
</evidence>
<proteinExistence type="inferred from homology"/>
<evidence type="ECO:0000256" key="5">
    <source>
        <dbReference type="ARBA" id="ARBA00022729"/>
    </source>
</evidence>
<keyword evidence="6" id="KW-1015">Disulfide bond</keyword>
<feature type="signal peptide" evidence="7">
    <location>
        <begin position="1"/>
        <end position="43"/>
    </location>
</feature>
<evidence type="ECO:0000256" key="1">
    <source>
        <dbReference type="ARBA" id="ARBA00004613"/>
    </source>
</evidence>
<dbReference type="GO" id="GO:0008283">
    <property type="term" value="P:cell population proliferation"/>
    <property type="evidence" value="ECO:0007669"/>
    <property type="project" value="InterPro"/>
</dbReference>
<dbReference type="Ensembl" id="ENSPKIT00000015614.1">
    <property type="protein sequence ID" value="ENSPKIP00000034693.1"/>
    <property type="gene ID" value="ENSPKIG00000013931.1"/>
</dbReference>
<evidence type="ECO:0000256" key="6">
    <source>
        <dbReference type="ARBA" id="ARBA00023157"/>
    </source>
</evidence>
<dbReference type="STRING" id="1676925.ENSPKIP00000034693"/>
<accession>A0A3B3SWR9</accession>
<name>A0A3B3SWR9_9TELE</name>
<keyword evidence="5 7" id="KW-0732">Signal</keyword>
<dbReference type="PANTHER" id="PTHR10560">
    <property type="entry name" value="THROMBOPOIETIN"/>
    <property type="match status" value="1"/>
</dbReference>
<reference evidence="8" key="1">
    <citation type="submission" date="2025-08" db="UniProtKB">
        <authorList>
            <consortium name="Ensembl"/>
        </authorList>
    </citation>
    <scope>IDENTIFICATION</scope>
</reference>
<comment type="similarity">
    <text evidence="2">Belongs to the EPO/TPO family.</text>
</comment>
<reference evidence="8" key="2">
    <citation type="submission" date="2025-09" db="UniProtKB">
        <authorList>
            <consortium name="Ensembl"/>
        </authorList>
    </citation>
    <scope>IDENTIFICATION</scope>
</reference>